<reference evidence="8 9" key="1">
    <citation type="submission" date="2017-03" db="EMBL/GenBank/DDBJ databases">
        <title>Genomes of endolithic fungi from Antarctica.</title>
        <authorList>
            <person name="Coleine C."/>
            <person name="Masonjones S."/>
            <person name="Stajich J.E."/>
        </authorList>
    </citation>
    <scope>NUCLEOTIDE SEQUENCE [LARGE SCALE GENOMIC DNA]</scope>
    <source>
        <strain evidence="8 9">CCFEE 6315</strain>
    </source>
</reference>
<feature type="compositionally biased region" description="Basic and acidic residues" evidence="7">
    <location>
        <begin position="1332"/>
        <end position="1346"/>
    </location>
</feature>
<dbReference type="PANTHER" id="PTHR23244">
    <property type="entry name" value="KELCH REPEAT DOMAIN"/>
    <property type="match status" value="1"/>
</dbReference>
<feature type="compositionally biased region" description="Basic and acidic residues" evidence="7">
    <location>
        <begin position="1087"/>
        <end position="1105"/>
    </location>
</feature>
<comment type="caution">
    <text evidence="8">The sequence shown here is derived from an EMBL/GenBank/DDBJ whole genome shotgun (WGS) entry which is preliminary data.</text>
</comment>
<feature type="compositionally biased region" description="Polar residues" evidence="7">
    <location>
        <begin position="146"/>
        <end position="158"/>
    </location>
</feature>
<feature type="compositionally biased region" description="Pro residues" evidence="7">
    <location>
        <begin position="589"/>
        <end position="599"/>
    </location>
</feature>
<feature type="compositionally biased region" description="Polar residues" evidence="7">
    <location>
        <begin position="660"/>
        <end position="670"/>
    </location>
</feature>
<feature type="compositionally biased region" description="Basic and acidic residues" evidence="7">
    <location>
        <begin position="630"/>
        <end position="641"/>
    </location>
</feature>
<feature type="compositionally biased region" description="Polar residues" evidence="7">
    <location>
        <begin position="65"/>
        <end position="74"/>
    </location>
</feature>
<organism evidence="8 9">
    <name type="scientific">Salinomyces thailandicus</name>
    <dbReference type="NCBI Taxonomy" id="706561"/>
    <lineage>
        <taxon>Eukaryota</taxon>
        <taxon>Fungi</taxon>
        <taxon>Dikarya</taxon>
        <taxon>Ascomycota</taxon>
        <taxon>Pezizomycotina</taxon>
        <taxon>Dothideomycetes</taxon>
        <taxon>Dothideomycetidae</taxon>
        <taxon>Mycosphaerellales</taxon>
        <taxon>Teratosphaeriaceae</taxon>
        <taxon>Salinomyces</taxon>
    </lineage>
</organism>
<keyword evidence="3" id="KW-0963">Cytoplasm</keyword>
<keyword evidence="9" id="KW-1185">Reference proteome</keyword>
<feature type="compositionally biased region" description="Low complexity" evidence="7">
    <location>
        <begin position="758"/>
        <end position="773"/>
    </location>
</feature>
<dbReference type="EMBL" id="NAJL01000031">
    <property type="protein sequence ID" value="TKA26002.1"/>
    <property type="molecule type" value="Genomic_DNA"/>
</dbReference>
<feature type="region of interest" description="Disordered" evidence="7">
    <location>
        <begin position="1602"/>
        <end position="1662"/>
    </location>
</feature>
<feature type="region of interest" description="Disordered" evidence="7">
    <location>
        <begin position="1394"/>
        <end position="1414"/>
    </location>
</feature>
<dbReference type="InterPro" id="IPR015915">
    <property type="entry name" value="Kelch-typ_b-propeller"/>
</dbReference>
<dbReference type="Proteomes" id="UP000308549">
    <property type="component" value="Unassembled WGS sequence"/>
</dbReference>
<feature type="compositionally biased region" description="Gly residues" evidence="7">
    <location>
        <begin position="535"/>
        <end position="554"/>
    </location>
</feature>
<evidence type="ECO:0000256" key="2">
    <source>
        <dbReference type="ARBA" id="ARBA00022441"/>
    </source>
</evidence>
<comment type="subcellular location">
    <subcellularLocation>
        <location evidence="1">Cytoplasm</location>
    </subcellularLocation>
</comment>
<keyword evidence="5 6" id="KW-0175">Coiled coil</keyword>
<dbReference type="OrthoDB" id="45365at2759"/>
<feature type="compositionally biased region" description="Polar residues" evidence="7">
    <location>
        <begin position="37"/>
        <end position="48"/>
    </location>
</feature>
<keyword evidence="2" id="KW-0880">Kelch repeat</keyword>
<evidence type="ECO:0000256" key="4">
    <source>
        <dbReference type="ARBA" id="ARBA00022737"/>
    </source>
</evidence>
<evidence type="ECO:0000256" key="7">
    <source>
        <dbReference type="SAM" id="MobiDB-lite"/>
    </source>
</evidence>
<feature type="compositionally biased region" description="Basic and acidic residues" evidence="7">
    <location>
        <begin position="1617"/>
        <end position="1628"/>
    </location>
</feature>
<proteinExistence type="predicted"/>
<evidence type="ECO:0000256" key="1">
    <source>
        <dbReference type="ARBA" id="ARBA00004496"/>
    </source>
</evidence>
<evidence type="ECO:0000256" key="5">
    <source>
        <dbReference type="ARBA" id="ARBA00023054"/>
    </source>
</evidence>
<feature type="compositionally biased region" description="Low complexity" evidence="7">
    <location>
        <begin position="10"/>
        <end position="20"/>
    </location>
</feature>
<dbReference type="SUPFAM" id="SSF117281">
    <property type="entry name" value="Kelch motif"/>
    <property type="match status" value="1"/>
</dbReference>
<feature type="compositionally biased region" description="Polar residues" evidence="7">
    <location>
        <begin position="101"/>
        <end position="111"/>
    </location>
</feature>
<accession>A0A4U0TVH2</accession>
<feature type="compositionally biased region" description="Low complexity" evidence="7">
    <location>
        <begin position="1525"/>
        <end position="1542"/>
    </location>
</feature>
<feature type="compositionally biased region" description="Gly residues" evidence="7">
    <location>
        <begin position="113"/>
        <end position="129"/>
    </location>
</feature>
<feature type="region of interest" description="Disordered" evidence="7">
    <location>
        <begin position="1460"/>
        <end position="1542"/>
    </location>
</feature>
<name>A0A4U0TVH2_9PEZI</name>
<sequence>MSFLFKSSKKNSASGSTSSSTPANALPPATRDIRSSDGPSSAASQIPTLNGVVKPGSPTPGAFGSVNTSLNSLADGNGPVGGRSGTVPQQDLRQEMFIRSGSANGSFNQQEGAGMGGVGGGSGTTGSGRPGVPSPEQKTLRDRSQETQLGQRLPIQQSRPPPQDASPYPWSQKRLTFTVSHTNPFPRYGPAVNATSSKEGAVYLMGGLINGSTVKGDLWMVEAGVGSSMSCYPVATTSEGPGPRVGHASLLVGNAFIVFGGDTKMDEGDNLDDTLYLLNTSTKQWSRALPAGPRPPGRYGHTLNILGSKIYIFGGQVEGYFFNDLVAFDLNALQQASNRWEILIQNTIDGGPPHGQIPPARTNHTMVSWNDRLYLFGGTDGVQWFNDVWCYSPHTNSWTQLECIGYIPSPREGHAASLVGDVMYIFGGRTESGDDLGDLAAFRIGSRRWYTFQNMGPSPSPRSGHSMTTVGKSIVILAGEPSSAPRDPVELGLAYFLDTAKIRYPPDSASQTPASDRVQGTRRPSGEKGVPVLMGPGGGQGSSPGRQGSAGQGGPAELMDRSRVGSGDATNKAESTSRLPRIAGGQAPSPAPTGPPPQAPGQQGPRTNGMATSRQPTRPPERALSPANEVSERARRFENPDIHSTSARASPAPMDARVPTSPTFTPSEAQPSPMYFDTSKDPVDAQSKQGSAYKKVETYQPSQDQSAEGLLRRSSSRGQQQKDWQGGSSDMMNRLESETPRQSVDKPAEPEQLPKVRQLQQADSEQQQQQQPQDSGIGSSPALSQQYDEMAKELDGVKQRSAWLASELALARRSGYTSRASADSPVLDERAADVFADDDKPLVEALLKMRGELARVQSTIDEQAKRAAERIGDMERQRDAAVQEAVFAKARLAGQGSGGENGSARATPDTEREGSLGKRLAASLAAQGDLSRRIEGLVMEVEGEKKARGLAEDTAQAAEKRAVELDQYRQTHSSEIESLRSELHEAQTQAREVGAAHAEVQARHQMLVVDRDELSGKLETSVEETKGHTDVLEKLREAVQSSTEKAEMLEQKLEQERGEKGELDQEVRRLKSELESRGAELESAGSRLKDAEEMAEKHREEARTHREAVLAGLGKINERSVDTSSVADERVGLLQQQVESAHALVRQNQGAADSASEKLRRAEERIAGLEAYQEQASREGLSIRKQLQQALKEHNSAREERVQAEQNYQSQMLETNALAVQHASLKDILAERGINPAEVRKSRAVDSPSGISHRFSTPDLARVREVEAQLEASLKSHDEMKAQFEEVGERDERMKREYEEKLAALDNDHQAAVKYLRGTEKMLSKMKQELQRVKNENGELRRKADRLGGGGGSRDGTPTGREAEWEERIKREVETAQADLRTTVEGLESRLQGLQGQLDQSHSELEDSRHAQEVSQAELTAAQSRAQADLEGLRQANEGLEARARDAENKVQVLLDQVESSVDSYRRHSRMPDSGVNGTHSGHHRYGSSRGGGHARNLSVASSEAAAGPRHIPLASGAGHRRQYSEGAESMLSSSPSASASAPDFDAGAAYHGFATGQGNGAGNLGGLDEAEAAGRNSLALDSLASELDALRSQWEVRKGSWGVSGAGAGAGGSGGREGRFDFGGHEGEEGEDEEGDHRGYEDHSEGATAKGHAVTTPGGMI</sequence>
<feature type="region of interest" description="Disordered" evidence="7">
    <location>
        <begin position="1332"/>
        <end position="1366"/>
    </location>
</feature>
<dbReference type="PANTHER" id="PTHR23244:SF456">
    <property type="entry name" value="MULTIPLE EPIDERMAL GROWTH FACTOR-LIKE DOMAINS PROTEIN 8"/>
    <property type="match status" value="1"/>
</dbReference>
<feature type="region of interest" description="Disordered" evidence="7">
    <location>
        <begin position="892"/>
        <end position="916"/>
    </location>
</feature>
<dbReference type="SMART" id="SM00612">
    <property type="entry name" value="Kelch"/>
    <property type="match status" value="2"/>
</dbReference>
<dbReference type="Pfam" id="PF24681">
    <property type="entry name" value="Kelch_KLHDC2_KLHL20_DRC7"/>
    <property type="match status" value="1"/>
</dbReference>
<dbReference type="Gene3D" id="2.120.10.80">
    <property type="entry name" value="Kelch-type beta propeller"/>
    <property type="match status" value="1"/>
</dbReference>
<dbReference type="GO" id="GO:0061245">
    <property type="term" value="P:establishment or maintenance of bipolar cell polarity"/>
    <property type="evidence" value="ECO:0007669"/>
    <property type="project" value="TreeGrafter"/>
</dbReference>
<feature type="compositionally biased region" description="Basic and acidic residues" evidence="7">
    <location>
        <begin position="1401"/>
        <end position="1412"/>
    </location>
</feature>
<evidence type="ECO:0000256" key="3">
    <source>
        <dbReference type="ARBA" id="ARBA00022490"/>
    </source>
</evidence>
<dbReference type="FunFam" id="2.120.10.80:FF:000049">
    <property type="entry name" value="Cell polarity protein (Tea1)"/>
    <property type="match status" value="1"/>
</dbReference>
<feature type="compositionally biased region" description="Basic and acidic residues" evidence="7">
    <location>
        <begin position="733"/>
        <end position="754"/>
    </location>
</feature>
<dbReference type="InterPro" id="IPR006652">
    <property type="entry name" value="Kelch_1"/>
</dbReference>
<evidence type="ECO:0000313" key="8">
    <source>
        <dbReference type="EMBL" id="TKA26002.1"/>
    </source>
</evidence>
<evidence type="ECO:0008006" key="10">
    <source>
        <dbReference type="Google" id="ProtNLM"/>
    </source>
</evidence>
<feature type="coiled-coil region" evidence="6">
    <location>
        <begin position="1145"/>
        <end position="1214"/>
    </location>
</feature>
<gene>
    <name evidence="8" type="ORF">B0A50_05514</name>
</gene>
<evidence type="ECO:0000313" key="9">
    <source>
        <dbReference type="Proteomes" id="UP000308549"/>
    </source>
</evidence>
<feature type="coiled-coil region" evidence="6">
    <location>
        <begin position="969"/>
        <end position="996"/>
    </location>
</feature>
<dbReference type="GO" id="GO:0051285">
    <property type="term" value="C:cell cortex of cell tip"/>
    <property type="evidence" value="ECO:0007669"/>
    <property type="project" value="TreeGrafter"/>
</dbReference>
<keyword evidence="4" id="KW-0677">Repeat</keyword>
<feature type="compositionally biased region" description="Polar residues" evidence="7">
    <location>
        <begin position="716"/>
        <end position="731"/>
    </location>
</feature>
<feature type="region of interest" description="Disordered" evidence="7">
    <location>
        <begin position="504"/>
        <end position="790"/>
    </location>
</feature>
<feature type="compositionally biased region" description="Polar residues" evidence="7">
    <location>
        <begin position="774"/>
        <end position="787"/>
    </location>
</feature>
<feature type="compositionally biased region" description="Basic and acidic residues" evidence="7">
    <location>
        <begin position="1070"/>
        <end position="1080"/>
    </location>
</feature>
<feature type="compositionally biased region" description="Polar residues" evidence="7">
    <location>
        <begin position="568"/>
        <end position="578"/>
    </location>
</feature>
<protein>
    <recommendedName>
        <fullName evidence="10">Cell polarity protein</fullName>
    </recommendedName>
</protein>
<feature type="compositionally biased region" description="Basic and acidic residues" evidence="7">
    <location>
        <begin position="1636"/>
        <end position="1646"/>
    </location>
</feature>
<feature type="region of interest" description="Disordered" evidence="7">
    <location>
        <begin position="1070"/>
        <end position="1105"/>
    </location>
</feature>
<feature type="region of interest" description="Disordered" evidence="7">
    <location>
        <begin position="1"/>
        <end position="169"/>
    </location>
</feature>
<feature type="compositionally biased region" description="Gly residues" evidence="7">
    <location>
        <begin position="1603"/>
        <end position="1616"/>
    </location>
</feature>
<evidence type="ECO:0000256" key="6">
    <source>
        <dbReference type="SAM" id="Coils"/>
    </source>
</evidence>